<keyword evidence="1" id="KW-0812">Transmembrane</keyword>
<dbReference type="EMBL" id="PCMW01000065">
    <property type="protein sequence ID" value="PDS23234.1"/>
    <property type="molecule type" value="Genomic_DNA"/>
</dbReference>
<feature type="transmembrane region" description="Helical" evidence="1">
    <location>
        <begin position="17"/>
        <end position="38"/>
    </location>
</feature>
<comment type="caution">
    <text evidence="2">The sequence shown here is derived from an EMBL/GenBank/DDBJ whole genome shotgun (WGS) entry which is preliminary data.</text>
</comment>
<feature type="transmembrane region" description="Helical" evidence="1">
    <location>
        <begin position="58"/>
        <end position="80"/>
    </location>
</feature>
<protein>
    <submittedName>
        <fullName evidence="2">Uncharacterized protein</fullName>
    </submittedName>
</protein>
<organism evidence="2 3">
    <name type="scientific">Flavobacterium branchiophilum</name>
    <dbReference type="NCBI Taxonomy" id="55197"/>
    <lineage>
        <taxon>Bacteria</taxon>
        <taxon>Pseudomonadati</taxon>
        <taxon>Bacteroidota</taxon>
        <taxon>Flavobacteriia</taxon>
        <taxon>Flavobacteriales</taxon>
        <taxon>Flavobacteriaceae</taxon>
        <taxon>Flavobacterium</taxon>
    </lineage>
</organism>
<proteinExistence type="predicted"/>
<reference evidence="2 3" key="1">
    <citation type="submission" date="2017-09" db="EMBL/GenBank/DDBJ databases">
        <title>Whole genomes of Flavobacteriaceae.</title>
        <authorList>
            <person name="Stine C."/>
            <person name="Li C."/>
            <person name="Tadesse D."/>
        </authorList>
    </citation>
    <scope>NUCLEOTIDE SEQUENCE [LARGE SCALE GENOMIC DNA]</scope>
    <source>
        <strain evidence="2 3">ATCC 35036</strain>
    </source>
</reference>
<sequence length="94" mass="10882">MVFIFLYSKYISSNNPILIILYGIIYYFILINLALMFGLEDSIELEDITDYFDDFLEISTLIYTQTVLLTMFSTMAKINISNGVEISEKKTNIP</sequence>
<evidence type="ECO:0000313" key="3">
    <source>
        <dbReference type="Proteomes" id="UP000220828"/>
    </source>
</evidence>
<keyword evidence="1" id="KW-0472">Membrane</keyword>
<gene>
    <name evidence="2" type="ORF">B0A77_11260</name>
</gene>
<accession>A0A2H3KA14</accession>
<name>A0A2H3KA14_9FLAO</name>
<evidence type="ECO:0000313" key="2">
    <source>
        <dbReference type="EMBL" id="PDS23234.1"/>
    </source>
</evidence>
<dbReference type="AlphaFoldDB" id="A0A2H3KA14"/>
<keyword evidence="1" id="KW-1133">Transmembrane helix</keyword>
<evidence type="ECO:0000256" key="1">
    <source>
        <dbReference type="SAM" id="Phobius"/>
    </source>
</evidence>
<dbReference type="Proteomes" id="UP000220828">
    <property type="component" value="Unassembled WGS sequence"/>
</dbReference>